<name>A0A0H5CY92_9RHOB</name>
<dbReference type="RefSeq" id="WP_008559840.1">
    <property type="nucleotide sequence ID" value="NZ_BSKQ01000001.1"/>
</dbReference>
<keyword evidence="1" id="KW-1133">Transmembrane helix</keyword>
<dbReference type="STRING" id="481446.NIT7645_03178"/>
<feature type="transmembrane region" description="Helical" evidence="1">
    <location>
        <begin position="6"/>
        <end position="28"/>
    </location>
</feature>
<dbReference type="EMBL" id="CVRL01000010">
    <property type="protein sequence ID" value="CRL10002.1"/>
    <property type="molecule type" value="Genomic_DNA"/>
</dbReference>
<accession>A0A0H5CY92</accession>
<sequence>MNETVSTGLAHCSLMVLLAAGVAIFALLDDGEAHAGKGGSLTHLTQTATK</sequence>
<keyword evidence="3" id="KW-1185">Reference proteome</keyword>
<evidence type="ECO:0000313" key="3">
    <source>
        <dbReference type="Proteomes" id="UP000043764"/>
    </source>
</evidence>
<organism evidence="2 3">
    <name type="scientific">Phaeobacter italicus</name>
    <dbReference type="NCBI Taxonomy" id="481446"/>
    <lineage>
        <taxon>Bacteria</taxon>
        <taxon>Pseudomonadati</taxon>
        <taxon>Pseudomonadota</taxon>
        <taxon>Alphaproteobacteria</taxon>
        <taxon>Rhodobacterales</taxon>
        <taxon>Roseobacteraceae</taxon>
        <taxon>Phaeobacter</taxon>
    </lineage>
</organism>
<proteinExistence type="predicted"/>
<reference evidence="2 3" key="1">
    <citation type="submission" date="2015-05" db="EMBL/GenBank/DDBJ databases">
        <authorList>
            <person name="Rodrigo-Torres Lidia"/>
            <person name="Arahal R.David."/>
        </authorList>
    </citation>
    <scope>NUCLEOTIDE SEQUENCE [LARGE SCALE GENOMIC DNA]</scope>
    <source>
        <strain evidence="2 3">CECT 7321</strain>
    </source>
</reference>
<keyword evidence="1" id="KW-0812">Transmembrane</keyword>
<dbReference type="GeneID" id="78397985"/>
<dbReference type="Proteomes" id="UP000043764">
    <property type="component" value="Unassembled WGS sequence"/>
</dbReference>
<evidence type="ECO:0000256" key="1">
    <source>
        <dbReference type="SAM" id="Phobius"/>
    </source>
</evidence>
<protein>
    <submittedName>
        <fullName evidence="2">Uncharacterized protein</fullName>
    </submittedName>
</protein>
<evidence type="ECO:0000313" key="2">
    <source>
        <dbReference type="EMBL" id="CRL10002.1"/>
    </source>
</evidence>
<dbReference type="AlphaFoldDB" id="A0A0H5CY92"/>
<keyword evidence="1" id="KW-0472">Membrane</keyword>
<gene>
    <name evidence="2" type="ORF">NIT7321_00839</name>
</gene>